<dbReference type="Pfam" id="PF00010">
    <property type="entry name" value="HLH"/>
    <property type="match status" value="1"/>
</dbReference>
<dbReference type="OrthoDB" id="8964853at2759"/>
<evidence type="ECO:0000256" key="1">
    <source>
        <dbReference type="ARBA" id="ARBA00023015"/>
    </source>
</evidence>
<evidence type="ECO:0000313" key="9">
    <source>
        <dbReference type="EMBL" id="OBZ88741.1"/>
    </source>
</evidence>
<keyword evidence="6" id="KW-0175">Coiled coil</keyword>
<protein>
    <submittedName>
        <fullName evidence="9">Protein max</fullName>
    </submittedName>
</protein>
<dbReference type="PANTHER" id="PTHR10328:SF3">
    <property type="entry name" value="PROTEIN MAX"/>
    <property type="match status" value="1"/>
</dbReference>
<dbReference type="STRING" id="101091.A0A1C7NI07"/>
<evidence type="ECO:0000313" key="10">
    <source>
        <dbReference type="EMBL" id="OBZ88744.1"/>
    </source>
</evidence>
<dbReference type="SMART" id="SM00353">
    <property type="entry name" value="HLH"/>
    <property type="match status" value="1"/>
</dbReference>
<dbReference type="GO" id="GO:0045944">
    <property type="term" value="P:positive regulation of transcription by RNA polymerase II"/>
    <property type="evidence" value="ECO:0007669"/>
    <property type="project" value="TreeGrafter"/>
</dbReference>
<keyword evidence="2" id="KW-0238">DNA-binding</keyword>
<dbReference type="InterPro" id="IPR036638">
    <property type="entry name" value="HLH_DNA-bd_sf"/>
</dbReference>
<keyword evidence="11" id="KW-1185">Reference proteome</keyword>
<feature type="domain" description="BHLH" evidence="8">
    <location>
        <begin position="88"/>
        <end position="140"/>
    </location>
</feature>
<feature type="coiled-coil region" evidence="6">
    <location>
        <begin position="144"/>
        <end position="171"/>
    </location>
</feature>
<feature type="compositionally biased region" description="Low complexity" evidence="7">
    <location>
        <begin position="216"/>
        <end position="235"/>
    </location>
</feature>
<accession>A0A1C7NI07</accession>
<keyword evidence="5" id="KW-0539">Nucleus</keyword>
<dbReference type="GO" id="GO:0090575">
    <property type="term" value="C:RNA polymerase II transcription regulator complex"/>
    <property type="evidence" value="ECO:0007669"/>
    <property type="project" value="TreeGrafter"/>
</dbReference>
<dbReference type="Proteomes" id="UP000093000">
    <property type="component" value="Unassembled WGS sequence"/>
</dbReference>
<organism evidence="9 11">
    <name type="scientific">Choanephora cucurbitarum</name>
    <dbReference type="NCBI Taxonomy" id="101091"/>
    <lineage>
        <taxon>Eukaryota</taxon>
        <taxon>Fungi</taxon>
        <taxon>Fungi incertae sedis</taxon>
        <taxon>Mucoromycota</taxon>
        <taxon>Mucoromycotina</taxon>
        <taxon>Mucoromycetes</taxon>
        <taxon>Mucorales</taxon>
        <taxon>Mucorineae</taxon>
        <taxon>Choanephoraceae</taxon>
        <taxon>Choanephoroideae</taxon>
        <taxon>Choanephora</taxon>
    </lineage>
</organism>
<feature type="region of interest" description="Disordered" evidence="7">
    <location>
        <begin position="273"/>
        <end position="305"/>
    </location>
</feature>
<dbReference type="AlphaFoldDB" id="A0A1C7NI07"/>
<feature type="compositionally biased region" description="Polar residues" evidence="7">
    <location>
        <begin position="196"/>
        <end position="215"/>
    </location>
</feature>
<gene>
    <name evidence="9" type="primary">Max_3</name>
    <name evidence="10" type="synonym">Max_0</name>
    <name evidence="9" type="ORF">A0J61_03205</name>
    <name evidence="10" type="ORF">A0J61_03206</name>
</gene>
<keyword evidence="4" id="KW-0804">Transcription</keyword>
<dbReference type="InParanoid" id="A0A1C7NI07"/>
<dbReference type="EMBL" id="LUGH01000134">
    <property type="protein sequence ID" value="OBZ88744.1"/>
    <property type="molecule type" value="Genomic_DNA"/>
</dbReference>
<feature type="compositionally biased region" description="Polar residues" evidence="7">
    <location>
        <begin position="273"/>
        <end position="282"/>
    </location>
</feature>
<evidence type="ECO:0000256" key="7">
    <source>
        <dbReference type="SAM" id="MobiDB-lite"/>
    </source>
</evidence>
<keyword evidence="1" id="KW-0805">Transcription regulation</keyword>
<keyword evidence="3" id="KW-0010">Activator</keyword>
<dbReference type="PROSITE" id="PS50888">
    <property type="entry name" value="BHLH"/>
    <property type="match status" value="1"/>
</dbReference>
<feature type="region of interest" description="Disordered" evidence="7">
    <location>
        <begin position="172"/>
        <end position="235"/>
    </location>
</feature>
<reference evidence="9 11" key="1">
    <citation type="submission" date="2016-03" db="EMBL/GenBank/DDBJ databases">
        <title>Choanephora cucurbitarum.</title>
        <authorList>
            <person name="Min B."/>
            <person name="Park H."/>
            <person name="Park J.-H."/>
            <person name="Shin H.-D."/>
            <person name="Choi I.-G."/>
        </authorList>
    </citation>
    <scope>NUCLEOTIDE SEQUENCE [LARGE SCALE GENOMIC DNA]</scope>
    <source>
        <strain evidence="9 11">KUS-F28377</strain>
    </source>
</reference>
<name>A0A1C7NI07_9FUNG</name>
<dbReference type="GO" id="GO:0003700">
    <property type="term" value="F:DNA-binding transcription factor activity"/>
    <property type="evidence" value="ECO:0007669"/>
    <property type="project" value="TreeGrafter"/>
</dbReference>
<evidence type="ECO:0000256" key="6">
    <source>
        <dbReference type="SAM" id="Coils"/>
    </source>
</evidence>
<dbReference type="PANTHER" id="PTHR10328">
    <property type="entry name" value="PROTEIN MAX MYC-ASSOCIATED FACTOR X"/>
    <property type="match status" value="1"/>
</dbReference>
<evidence type="ECO:0000313" key="11">
    <source>
        <dbReference type="Proteomes" id="UP000093000"/>
    </source>
</evidence>
<evidence type="ECO:0000256" key="2">
    <source>
        <dbReference type="ARBA" id="ARBA00023125"/>
    </source>
</evidence>
<dbReference type="InterPro" id="IPR011598">
    <property type="entry name" value="bHLH_dom"/>
</dbReference>
<evidence type="ECO:0000259" key="8">
    <source>
        <dbReference type="PROSITE" id="PS50888"/>
    </source>
</evidence>
<comment type="caution">
    <text evidence="9">The sequence shown here is derived from an EMBL/GenBank/DDBJ whole genome shotgun (WGS) entry which is preliminary data.</text>
</comment>
<dbReference type="GO" id="GO:0003677">
    <property type="term" value="F:DNA binding"/>
    <property type="evidence" value="ECO:0007669"/>
    <property type="project" value="UniProtKB-KW"/>
</dbReference>
<proteinExistence type="predicted"/>
<dbReference type="GO" id="GO:0046983">
    <property type="term" value="F:protein dimerization activity"/>
    <property type="evidence" value="ECO:0007669"/>
    <property type="project" value="InterPro"/>
</dbReference>
<evidence type="ECO:0000256" key="3">
    <source>
        <dbReference type="ARBA" id="ARBA00023159"/>
    </source>
</evidence>
<evidence type="ECO:0000256" key="5">
    <source>
        <dbReference type="ARBA" id="ARBA00023242"/>
    </source>
</evidence>
<sequence length="345" mass="38844">MYPSFDQSYLEQKPLINNPELLLLFDGYPTNANATFEETMLRRTSISTSATASPPTTEKELVEQIDMDDTELPNFNSRSRRASLNKAERRAEHNAIERARRECLNSKFQQLADALPNLQNHRRPSKGQIVEKALDWVKQNMSKEDRYQYQIMQLQNENKRLLNQISMGQNEKAKSGIITPPVSSSPVVAPFPPDLRQQQFPASSTPTTSLNTKNCSTRSSSISGSSSSSSNSSACMPSYTADNLSLMFPMGMDWSQQQQNDFSMSSHTDFMMTSVSSSSRATQQEDEDEDNHSSNEDSQGYSDNPLGFTSIHPYALFDMNCALPVSNPTWDKSHVQSEYPYSMTF</sequence>
<evidence type="ECO:0000256" key="4">
    <source>
        <dbReference type="ARBA" id="ARBA00023163"/>
    </source>
</evidence>
<dbReference type="EMBL" id="LUGH01000134">
    <property type="protein sequence ID" value="OBZ88741.1"/>
    <property type="molecule type" value="Genomic_DNA"/>
</dbReference>
<dbReference type="SUPFAM" id="SSF47459">
    <property type="entry name" value="HLH, helix-loop-helix DNA-binding domain"/>
    <property type="match status" value="1"/>
</dbReference>
<dbReference type="Gene3D" id="4.10.280.10">
    <property type="entry name" value="Helix-loop-helix DNA-binding domain"/>
    <property type="match status" value="1"/>
</dbReference>